<dbReference type="STRING" id="1618993.UX09_C0033G0016"/>
<protein>
    <submittedName>
        <fullName evidence="6">Calx-beta domain-containing protein</fullName>
    </submittedName>
</protein>
<dbReference type="InterPro" id="IPR051171">
    <property type="entry name" value="CaCA"/>
</dbReference>
<dbReference type="Pfam" id="PF03160">
    <property type="entry name" value="Calx-beta"/>
    <property type="match status" value="2"/>
</dbReference>
<feature type="non-terminal residue" evidence="6">
    <location>
        <position position="1"/>
    </location>
</feature>
<dbReference type="InterPro" id="IPR038081">
    <property type="entry name" value="CalX-like_sf"/>
</dbReference>
<evidence type="ECO:0000259" key="5">
    <source>
        <dbReference type="SMART" id="SM00237"/>
    </source>
</evidence>
<keyword evidence="1" id="KW-0732">Signal</keyword>
<gene>
    <name evidence="6" type="ORF">UX09_C0033G0016</name>
</gene>
<dbReference type="Proteomes" id="UP000034354">
    <property type="component" value="Unassembled WGS sequence"/>
</dbReference>
<evidence type="ECO:0000256" key="2">
    <source>
        <dbReference type="ARBA" id="ARBA00022737"/>
    </source>
</evidence>
<dbReference type="GO" id="GO:0007154">
    <property type="term" value="P:cell communication"/>
    <property type="evidence" value="ECO:0007669"/>
    <property type="project" value="InterPro"/>
</dbReference>
<dbReference type="GO" id="GO:0016020">
    <property type="term" value="C:membrane"/>
    <property type="evidence" value="ECO:0007669"/>
    <property type="project" value="InterPro"/>
</dbReference>
<comment type="caution">
    <text evidence="6">The sequence shown here is derived from an EMBL/GenBank/DDBJ whole genome shotgun (WGS) entry which is preliminary data.</text>
</comment>
<dbReference type="SMART" id="SM00237">
    <property type="entry name" value="Calx_beta"/>
    <property type="match status" value="2"/>
</dbReference>
<dbReference type="SUPFAM" id="SSF141072">
    <property type="entry name" value="CalX-like"/>
    <property type="match status" value="3"/>
</dbReference>
<proteinExistence type="predicted"/>
<keyword evidence="4" id="KW-0813">Transport</keyword>
<dbReference type="GO" id="GO:0030001">
    <property type="term" value="P:metal ion transport"/>
    <property type="evidence" value="ECO:0007669"/>
    <property type="project" value="TreeGrafter"/>
</dbReference>
<dbReference type="InterPro" id="IPR003644">
    <property type="entry name" value="Calx_beta"/>
</dbReference>
<evidence type="ECO:0000313" key="6">
    <source>
        <dbReference type="EMBL" id="KKU07223.1"/>
    </source>
</evidence>
<evidence type="ECO:0000256" key="1">
    <source>
        <dbReference type="ARBA" id="ARBA00022729"/>
    </source>
</evidence>
<dbReference type="EMBL" id="LCKW01000033">
    <property type="protein sequence ID" value="KKU07223.1"/>
    <property type="molecule type" value="Genomic_DNA"/>
</dbReference>
<name>A0A0G1PP79_9BACT</name>
<evidence type="ECO:0000313" key="7">
    <source>
        <dbReference type="Proteomes" id="UP000034354"/>
    </source>
</evidence>
<keyword evidence="3" id="KW-0106">Calcium</keyword>
<keyword evidence="2" id="KW-0677">Repeat</keyword>
<evidence type="ECO:0000256" key="3">
    <source>
        <dbReference type="ARBA" id="ARBA00022837"/>
    </source>
</evidence>
<evidence type="ECO:0000256" key="4">
    <source>
        <dbReference type="ARBA" id="ARBA00023065"/>
    </source>
</evidence>
<reference evidence="6 7" key="1">
    <citation type="journal article" date="2015" name="Nature">
        <title>rRNA introns, odd ribosomes, and small enigmatic genomes across a large radiation of phyla.</title>
        <authorList>
            <person name="Brown C.T."/>
            <person name="Hug L.A."/>
            <person name="Thomas B.C."/>
            <person name="Sharon I."/>
            <person name="Castelle C.J."/>
            <person name="Singh A."/>
            <person name="Wilkins M.J."/>
            <person name="Williams K.H."/>
            <person name="Banfield J.F."/>
        </authorList>
    </citation>
    <scope>NUCLEOTIDE SEQUENCE [LARGE SCALE GENOMIC DNA]</scope>
</reference>
<keyword evidence="4" id="KW-0406">Ion transport</keyword>
<dbReference type="PANTHER" id="PTHR11878">
    <property type="entry name" value="SODIUM/CALCIUM EXCHANGER"/>
    <property type="match status" value="1"/>
</dbReference>
<dbReference type="PANTHER" id="PTHR11878:SF65">
    <property type="entry name" value="NA_CA-EXCHANGE PROTEIN, ISOFORM G"/>
    <property type="match status" value="1"/>
</dbReference>
<accession>A0A0G1PP79</accession>
<organism evidence="6 7">
    <name type="scientific">Candidatus Uhrbacteria bacterium GW2011_GWE2_45_35</name>
    <dbReference type="NCBI Taxonomy" id="1618993"/>
    <lineage>
        <taxon>Bacteria</taxon>
        <taxon>Candidatus Uhriibacteriota</taxon>
    </lineage>
</organism>
<feature type="domain" description="Calx-beta" evidence="5">
    <location>
        <begin position="163"/>
        <end position="262"/>
    </location>
</feature>
<sequence length="605" mass="64098">VTASPALIAPGDTTATVTFTITDDTLDENSETAILTLDAPTNGTLGTDTVHTLTITDNDDAPTVQWTAASQSGAESVGTLTITAEINAVSGLTVTIPYTVTGTATGSGTDYSITASPITITAGSTTTTVTITVVEDVLDEISETVVTTIGVPTNATVGATNIHTATITDNDAAPSVYWTESSQSVTEDDTVITLTAELDAVSGLTVTIPYTMTGSATGGGSDYSITTSPVTITAGQTATDITITIIEDVIVEPDETVIVTMGTPTNAGPGVTTVHTVTIVRDDFAKTYSPIATTVGNPTGAVVSDTVNFTSPTDGEEISEGTIKTIKWSSSGFFSFVNLYYSTDSSQTFNLIERNLVNTGSYTWTIPSEVGATVIIKIEGTDLATVLATDTATFSIIDGVFVEEPTETTTEEETLTEEETQEQINIIGIALETVLGDRWVQDADRRGVADIFADFPETVVVGSLIKLFDDGNPETQFDSAVYYIGADLRRHPFPNEAVYKTWFTNFFGIREVDETTMAAILVGPMVTYRPGSSLVKFPSVPKVYFVDSTGALRWITSEELAISLYGNSWASGVNDISEAFWSSYIFGSDLISMNDENWAMGIARH</sequence>
<dbReference type="Gene3D" id="2.60.40.2030">
    <property type="match status" value="3"/>
</dbReference>
<dbReference type="AlphaFoldDB" id="A0A0G1PP79"/>
<dbReference type="PATRIC" id="fig|1618993.3.peg.733"/>
<feature type="domain" description="Calx-beta" evidence="5">
    <location>
        <begin position="51"/>
        <end position="150"/>
    </location>
</feature>